<feature type="compositionally biased region" description="Basic and acidic residues" evidence="1">
    <location>
        <begin position="144"/>
        <end position="154"/>
    </location>
</feature>
<dbReference type="OrthoDB" id="4966929at2"/>
<keyword evidence="3" id="KW-1185">Reference proteome</keyword>
<dbReference type="EMBL" id="POUD01000364">
    <property type="protein sequence ID" value="PZG05055.1"/>
    <property type="molecule type" value="Genomic_DNA"/>
</dbReference>
<organism evidence="2 3">
    <name type="scientific">Nonomuraea aridisoli</name>
    <dbReference type="NCBI Taxonomy" id="2070368"/>
    <lineage>
        <taxon>Bacteria</taxon>
        <taxon>Bacillati</taxon>
        <taxon>Actinomycetota</taxon>
        <taxon>Actinomycetes</taxon>
        <taxon>Streptosporangiales</taxon>
        <taxon>Streptosporangiaceae</taxon>
        <taxon>Nonomuraea</taxon>
    </lineage>
</organism>
<dbReference type="AlphaFoldDB" id="A0A2W2DJ04"/>
<sequence>MKDAGKVALAVIVGYYLGRRHKLRMALALAVGGAARKLRKEQGGLLQQGTKLLGSSPEIAGMADRLKGEVLEVAKAAAVSAASKQIESITERLHERTETLRQPQAGEQAEAPEEAPEEAERAEYEEEEEKPRARVPKPRMSKVPGREAADETRRRMAGTARRRPSQSTGE</sequence>
<dbReference type="RefSeq" id="WP_111184950.1">
    <property type="nucleotide sequence ID" value="NZ_POUD01000364.1"/>
</dbReference>
<comment type="caution">
    <text evidence="2">The sequence shown here is derived from an EMBL/GenBank/DDBJ whole genome shotgun (WGS) entry which is preliminary data.</text>
</comment>
<evidence type="ECO:0000313" key="3">
    <source>
        <dbReference type="Proteomes" id="UP000249304"/>
    </source>
</evidence>
<evidence type="ECO:0000313" key="2">
    <source>
        <dbReference type="EMBL" id="PZG05055.1"/>
    </source>
</evidence>
<name>A0A2W2DJ04_9ACTN</name>
<reference evidence="2 3" key="1">
    <citation type="submission" date="2018-01" db="EMBL/GenBank/DDBJ databases">
        <title>Draft genome sequence of Nonomuraea sp. KC333.</title>
        <authorList>
            <person name="Sahin N."/>
            <person name="Saygin H."/>
            <person name="Ay H."/>
        </authorList>
    </citation>
    <scope>NUCLEOTIDE SEQUENCE [LARGE SCALE GENOMIC DNA]</scope>
    <source>
        <strain evidence="2 3">KC333</strain>
    </source>
</reference>
<accession>A0A2W2DJ04</accession>
<proteinExistence type="predicted"/>
<feature type="compositionally biased region" description="Basic and acidic residues" evidence="1">
    <location>
        <begin position="89"/>
        <end position="99"/>
    </location>
</feature>
<evidence type="ECO:0000256" key="1">
    <source>
        <dbReference type="SAM" id="MobiDB-lite"/>
    </source>
</evidence>
<dbReference type="Proteomes" id="UP000249304">
    <property type="component" value="Unassembled WGS sequence"/>
</dbReference>
<feature type="region of interest" description="Disordered" evidence="1">
    <location>
        <begin position="89"/>
        <end position="170"/>
    </location>
</feature>
<gene>
    <name evidence="2" type="ORF">C1J01_43870</name>
</gene>
<protein>
    <submittedName>
        <fullName evidence="2">Uncharacterized protein</fullName>
    </submittedName>
</protein>